<reference evidence="1 2" key="1">
    <citation type="journal article" date="2009" name="PLoS Genet.">
        <title>Adaptations to submarine hydrothermal environments exemplified by the genome of Nautilia profundicola.</title>
        <authorList>
            <person name="Campbell B.J."/>
            <person name="Smith J.L."/>
            <person name="Hanson T.E."/>
            <person name="Klotz M.G."/>
            <person name="Stein L.Y."/>
            <person name="Lee C.K."/>
            <person name="Wu D."/>
            <person name="Robinson J.M."/>
            <person name="Khouri H.M."/>
            <person name="Eisen J.A."/>
            <person name="Cary S.C."/>
        </authorList>
    </citation>
    <scope>NUCLEOTIDE SEQUENCE [LARGE SCALE GENOMIC DNA]</scope>
    <source>
        <strain evidence="2">ATCC BAA-1463 / DSM 18972 / AmH</strain>
    </source>
</reference>
<dbReference type="OrthoDB" id="5372684at2"/>
<accession>B9L7T0</accession>
<evidence type="ECO:0000313" key="1">
    <source>
        <dbReference type="EMBL" id="ACM93182.1"/>
    </source>
</evidence>
<gene>
    <name evidence="1" type="ordered locus">NAMH_0264</name>
</gene>
<dbReference type="Proteomes" id="UP000000448">
    <property type="component" value="Chromosome"/>
</dbReference>
<dbReference type="EMBL" id="CP001279">
    <property type="protein sequence ID" value="ACM93182.1"/>
    <property type="molecule type" value="Genomic_DNA"/>
</dbReference>
<dbReference type="KEGG" id="nam:NAMH_0264"/>
<dbReference type="STRING" id="598659.NAMH_0264"/>
<evidence type="ECO:0000313" key="2">
    <source>
        <dbReference type="Proteomes" id="UP000000448"/>
    </source>
</evidence>
<dbReference type="AlphaFoldDB" id="B9L7T0"/>
<organism evidence="1 2">
    <name type="scientific">Nautilia profundicola (strain ATCC BAA-1463 / DSM 18972 / AmH)</name>
    <dbReference type="NCBI Taxonomy" id="598659"/>
    <lineage>
        <taxon>Bacteria</taxon>
        <taxon>Pseudomonadati</taxon>
        <taxon>Campylobacterota</taxon>
        <taxon>Epsilonproteobacteria</taxon>
        <taxon>Nautiliales</taxon>
        <taxon>Nautiliaceae</taxon>
        <taxon>Nautilia</taxon>
    </lineage>
</organism>
<dbReference type="HOGENOM" id="CLU_962545_0_0_7"/>
<sequence>MFLKKILFKPNLIAFYKEDDIYKLLNEQYKKNKLLFSEIKEFDNKKDLKNYIDSVIEDNPQTYVSTIIESQNQGVVPSCDKHYYKELGIDLENIKSVCINNKYSFYTTLYELMEIKKDYPFIDFLYSVFAIIDYKSSLRHNSLYILSMKDFSYILIYKDHIPVFADIFDINEEPINEEEDIEDISDMDIVEDFDETLDEDIENIDEPEIEEPENIENLNIEYKIVDHIKTALKEYYENGSDFIEKIFIFDTIGLEENITEMINDEIFIESNVNKIDILKIINEISRKNV</sequence>
<protein>
    <submittedName>
        <fullName evidence="1">Uncharacterized protein</fullName>
    </submittedName>
</protein>
<proteinExistence type="predicted"/>
<dbReference type="RefSeq" id="WP_015902234.1">
    <property type="nucleotide sequence ID" value="NC_012115.1"/>
</dbReference>
<keyword evidence="2" id="KW-1185">Reference proteome</keyword>
<name>B9L7T0_NAUPA</name>